<name>A0A830HTB9_9CHLO</name>
<dbReference type="Proteomes" id="UP000660262">
    <property type="component" value="Unassembled WGS sequence"/>
</dbReference>
<dbReference type="InterPro" id="IPR000242">
    <property type="entry name" value="PTP_cat"/>
</dbReference>
<accession>A0A830HTB9</accession>
<evidence type="ECO:0000313" key="4">
    <source>
        <dbReference type="Proteomes" id="UP000660262"/>
    </source>
</evidence>
<reference evidence="3" key="1">
    <citation type="submission" date="2020-10" db="EMBL/GenBank/DDBJ databases">
        <title>Unveiling of a novel bifunctional photoreceptor, Dualchrome1, isolated from a cosmopolitan green alga.</title>
        <authorList>
            <person name="Suzuki S."/>
            <person name="Kawachi M."/>
        </authorList>
    </citation>
    <scope>NUCLEOTIDE SEQUENCE</scope>
    <source>
        <strain evidence="3">NIES 2893</strain>
    </source>
</reference>
<dbReference type="SMART" id="SM00404">
    <property type="entry name" value="PTPc_motif"/>
    <property type="match status" value="1"/>
</dbReference>
<dbReference type="PROSITE" id="PS00383">
    <property type="entry name" value="TYR_PHOSPHATASE_1"/>
    <property type="match status" value="1"/>
</dbReference>
<evidence type="ECO:0000259" key="2">
    <source>
        <dbReference type="PROSITE" id="PS50056"/>
    </source>
</evidence>
<dbReference type="PROSITE" id="PS50056">
    <property type="entry name" value="TYR_PHOSPHATASE_2"/>
    <property type="match status" value="1"/>
</dbReference>
<feature type="domain" description="Tyrosine specific protein phosphatases" evidence="2">
    <location>
        <begin position="265"/>
        <end position="343"/>
    </location>
</feature>
<dbReference type="Gene3D" id="3.90.190.10">
    <property type="entry name" value="Protein tyrosine phosphatase superfamily"/>
    <property type="match status" value="1"/>
</dbReference>
<feature type="domain" description="Tyrosine-protein phosphatase" evidence="1">
    <location>
        <begin position="36"/>
        <end position="352"/>
    </location>
</feature>
<dbReference type="InterPro" id="IPR016130">
    <property type="entry name" value="Tyr_Pase_AS"/>
</dbReference>
<dbReference type="InterPro" id="IPR050348">
    <property type="entry name" value="Protein-Tyr_Phosphatase"/>
</dbReference>
<dbReference type="SMART" id="SM00194">
    <property type="entry name" value="PTPc"/>
    <property type="match status" value="1"/>
</dbReference>
<dbReference type="EMBL" id="BNJQ01000022">
    <property type="protein sequence ID" value="GHP08721.1"/>
    <property type="molecule type" value="Genomic_DNA"/>
</dbReference>
<protein>
    <submittedName>
        <fullName evidence="3">Tyrosine protein phosphatase 1</fullName>
    </submittedName>
</protein>
<dbReference type="AlphaFoldDB" id="A0A830HTB9"/>
<dbReference type="InterPro" id="IPR000387">
    <property type="entry name" value="Tyr_Pase_dom"/>
</dbReference>
<evidence type="ECO:0000313" key="3">
    <source>
        <dbReference type="EMBL" id="GHP08721.1"/>
    </source>
</evidence>
<proteinExistence type="predicted"/>
<keyword evidence="4" id="KW-1185">Reference proteome</keyword>
<dbReference type="GO" id="GO:0004725">
    <property type="term" value="F:protein tyrosine phosphatase activity"/>
    <property type="evidence" value="ECO:0007669"/>
    <property type="project" value="InterPro"/>
</dbReference>
<gene>
    <name evidence="3" type="ORF">PPROV_000745800</name>
</gene>
<dbReference type="CDD" id="cd00047">
    <property type="entry name" value="PTPc"/>
    <property type="match status" value="1"/>
</dbReference>
<sequence length="364" mass="40281">MAATPPAASAATADAHATLRRFLAQFQKELDDEERLESEFDDAFVWETSSSNYSCATAQDAQNVQLNRYANVLPYDHALVPVAPPNSSREYINASWLTSTRDDAAAWRYICTQGPLPHTSGTFWRMVYAQRPVAIAMLTGFVEKRIQKCHEYFPATLEDELYTDDDGHLAKLRIACERVETLVPGLEERNIVVESLDPGGETIRVSHFHYTEWPDHGTPGSTHVLRLLIHRMRKLQELRAADVAGSAAATTTTSPAGAGAGHDSQSASAGSEAPLVVHCSAGVGRTGVFCACDVLIRRIDAILKHPHKFDGNAFAAKFLNIPSLIKFFRTQRVGMVQTREQYVFCFRLLAEELQLRVEMSKGSD</sequence>
<dbReference type="PANTHER" id="PTHR19134:SF449">
    <property type="entry name" value="TYROSINE-PROTEIN PHOSPHATASE 1"/>
    <property type="match status" value="1"/>
</dbReference>
<dbReference type="PANTHER" id="PTHR19134">
    <property type="entry name" value="RECEPTOR-TYPE TYROSINE-PROTEIN PHOSPHATASE"/>
    <property type="match status" value="1"/>
</dbReference>
<dbReference type="InterPro" id="IPR003595">
    <property type="entry name" value="Tyr_Pase_cat"/>
</dbReference>
<dbReference type="PROSITE" id="PS50055">
    <property type="entry name" value="TYR_PHOSPHATASE_PTP"/>
    <property type="match status" value="1"/>
</dbReference>
<dbReference type="Pfam" id="PF00102">
    <property type="entry name" value="Y_phosphatase"/>
    <property type="match status" value="1"/>
</dbReference>
<dbReference type="OrthoDB" id="10253954at2759"/>
<dbReference type="PRINTS" id="PR00700">
    <property type="entry name" value="PRTYPHPHTASE"/>
</dbReference>
<dbReference type="InterPro" id="IPR029021">
    <property type="entry name" value="Prot-tyrosine_phosphatase-like"/>
</dbReference>
<evidence type="ECO:0000259" key="1">
    <source>
        <dbReference type="PROSITE" id="PS50055"/>
    </source>
</evidence>
<dbReference type="SUPFAM" id="SSF52799">
    <property type="entry name" value="(Phosphotyrosine protein) phosphatases II"/>
    <property type="match status" value="1"/>
</dbReference>
<organism evidence="3 4">
    <name type="scientific">Pycnococcus provasolii</name>
    <dbReference type="NCBI Taxonomy" id="41880"/>
    <lineage>
        <taxon>Eukaryota</taxon>
        <taxon>Viridiplantae</taxon>
        <taxon>Chlorophyta</taxon>
        <taxon>Pseudoscourfieldiophyceae</taxon>
        <taxon>Pseudoscourfieldiales</taxon>
        <taxon>Pycnococcaceae</taxon>
        <taxon>Pycnococcus</taxon>
    </lineage>
</organism>
<comment type="caution">
    <text evidence="3">The sequence shown here is derived from an EMBL/GenBank/DDBJ whole genome shotgun (WGS) entry which is preliminary data.</text>
</comment>